<proteinExistence type="predicted"/>
<evidence type="ECO:0008006" key="4">
    <source>
        <dbReference type="Google" id="ProtNLM"/>
    </source>
</evidence>
<dbReference type="GeneID" id="301358509"/>
<gene>
    <name evidence="2" type="ORF">EO776_01995</name>
</gene>
<accession>A0A481RC92</accession>
<dbReference type="Gene3D" id="3.40.720.10">
    <property type="entry name" value="Alkaline Phosphatase, subunit A"/>
    <property type="match status" value="1"/>
</dbReference>
<sequence length="318" mass="36652">MTLFSKLSTAMRQPRQIPSYITHRGLYDIYTFYQRKLRAKDGIKIMEEDWDNLIILDACRYDSYLEKKNLPGKCRAVISKGSTTTEFIQKNFTKNEHYDTVYITANPHVDRYVTGKLHSVISPWKTHWNETFHTVMPETMADITAKNANMYPEKRLISHFIQPHRPFIGERGKKIEDYKSVDGHREMALGKDPDWEGENPYNQLKHGEISETVVREAYEENLELVLSAITDLVSKLEGRTVVTADHGNLFSDRFPSLPEAGFPHPGGMYLSDLVKVPWHVIPSERRRTITAAPPKNNNDGSMQDGDVQEKLKHLGYLE</sequence>
<evidence type="ECO:0000313" key="3">
    <source>
        <dbReference type="Proteomes" id="UP000293073"/>
    </source>
</evidence>
<evidence type="ECO:0000313" key="2">
    <source>
        <dbReference type="EMBL" id="QAY18880.1"/>
    </source>
</evidence>
<dbReference type="EMBL" id="CP034940">
    <property type="protein sequence ID" value="QAY18880.1"/>
    <property type="molecule type" value="Genomic_DNA"/>
</dbReference>
<dbReference type="AlphaFoldDB" id="A0A481RC92"/>
<evidence type="ECO:0000256" key="1">
    <source>
        <dbReference type="SAM" id="MobiDB-lite"/>
    </source>
</evidence>
<protein>
    <recommendedName>
        <fullName evidence="4">PglZ domain-containing protein</fullName>
    </recommendedName>
</protein>
<reference evidence="3" key="1">
    <citation type="submission" date="2019-01" db="EMBL/GenBank/DDBJ databases">
        <title>Complete genome of Halorubrum ezzemoulense strain FB21.</title>
        <authorList>
            <person name="Feng Y."/>
            <person name="Louyakis A.S."/>
            <person name="Papke R.T."/>
            <person name="Gogarten J.P."/>
        </authorList>
    </citation>
    <scope>NUCLEOTIDE SEQUENCE [LARGE SCALE GENOMIC DNA]</scope>
    <source>
        <strain evidence="3">Fb21</strain>
    </source>
</reference>
<dbReference type="SUPFAM" id="SSF53649">
    <property type="entry name" value="Alkaline phosphatase-like"/>
    <property type="match status" value="1"/>
</dbReference>
<dbReference type="InterPro" id="IPR017850">
    <property type="entry name" value="Alkaline_phosphatase_core_sf"/>
</dbReference>
<dbReference type="Proteomes" id="UP000293073">
    <property type="component" value="Chromosome"/>
</dbReference>
<feature type="region of interest" description="Disordered" evidence="1">
    <location>
        <begin position="285"/>
        <end position="307"/>
    </location>
</feature>
<dbReference type="RefSeq" id="WP_129452319.1">
    <property type="nucleotide sequence ID" value="NZ_CP034940.1"/>
</dbReference>
<name>A0A481RC92_HALEZ</name>
<dbReference type="KEGG" id="hezz:EO776_01995"/>
<organism evidence="2 3">
    <name type="scientific">Halorubrum ezzemoulense</name>
    <name type="common">Halorubrum chaoviator</name>
    <dbReference type="NCBI Taxonomy" id="337243"/>
    <lineage>
        <taxon>Archaea</taxon>
        <taxon>Methanobacteriati</taxon>
        <taxon>Methanobacteriota</taxon>
        <taxon>Stenosarchaea group</taxon>
        <taxon>Halobacteria</taxon>
        <taxon>Halobacteriales</taxon>
        <taxon>Haloferacaceae</taxon>
        <taxon>Halorubrum</taxon>
    </lineage>
</organism>